<evidence type="ECO:0000313" key="2">
    <source>
        <dbReference type="Proteomes" id="UP001501020"/>
    </source>
</evidence>
<proteinExistence type="predicted"/>
<reference evidence="2" key="1">
    <citation type="journal article" date="2019" name="Int. J. Syst. Evol. Microbiol.">
        <title>The Global Catalogue of Microorganisms (GCM) 10K type strain sequencing project: providing services to taxonomists for standard genome sequencing and annotation.</title>
        <authorList>
            <consortium name="The Broad Institute Genomics Platform"/>
            <consortium name="The Broad Institute Genome Sequencing Center for Infectious Disease"/>
            <person name="Wu L."/>
            <person name="Ma J."/>
        </authorList>
    </citation>
    <scope>NUCLEOTIDE SEQUENCE [LARGE SCALE GENOMIC DNA]</scope>
    <source>
        <strain evidence="2">JCM 13850</strain>
    </source>
</reference>
<name>A0ABP5JNX4_9ACTN</name>
<evidence type="ECO:0008006" key="3">
    <source>
        <dbReference type="Google" id="ProtNLM"/>
    </source>
</evidence>
<keyword evidence="2" id="KW-1185">Reference proteome</keyword>
<evidence type="ECO:0000313" key="1">
    <source>
        <dbReference type="EMBL" id="GAA2118088.1"/>
    </source>
</evidence>
<dbReference type="EMBL" id="BAAAMR010000001">
    <property type="protein sequence ID" value="GAA2118088.1"/>
    <property type="molecule type" value="Genomic_DNA"/>
</dbReference>
<accession>A0ABP5JNX4</accession>
<organism evidence="1 2">
    <name type="scientific">Actinomadura napierensis</name>
    <dbReference type="NCBI Taxonomy" id="267854"/>
    <lineage>
        <taxon>Bacteria</taxon>
        <taxon>Bacillati</taxon>
        <taxon>Actinomycetota</taxon>
        <taxon>Actinomycetes</taxon>
        <taxon>Streptosporangiales</taxon>
        <taxon>Thermomonosporaceae</taxon>
        <taxon>Actinomadura</taxon>
    </lineage>
</organism>
<dbReference type="RefSeq" id="WP_344260040.1">
    <property type="nucleotide sequence ID" value="NZ_BAAAMR010000001.1"/>
</dbReference>
<gene>
    <name evidence="1" type="ORF">GCM10009727_00830</name>
</gene>
<sequence>MSLRIRSEATRGWDDQAAADRLVAKGVRLVRGTRRLAGPRQAIVGDRTFQARRGIVVATGSRPGVPPVPGLAVTPY</sequence>
<dbReference type="SUPFAM" id="SSF51905">
    <property type="entry name" value="FAD/NAD(P)-binding domain"/>
    <property type="match status" value="1"/>
</dbReference>
<dbReference type="Proteomes" id="UP001501020">
    <property type="component" value="Unassembled WGS sequence"/>
</dbReference>
<comment type="caution">
    <text evidence="1">The sequence shown here is derived from an EMBL/GenBank/DDBJ whole genome shotgun (WGS) entry which is preliminary data.</text>
</comment>
<protein>
    <recommendedName>
        <fullName evidence="3">FAD/NAD(P)-binding domain-containing protein</fullName>
    </recommendedName>
</protein>
<dbReference type="InterPro" id="IPR036188">
    <property type="entry name" value="FAD/NAD-bd_sf"/>
</dbReference>
<dbReference type="Gene3D" id="3.50.50.60">
    <property type="entry name" value="FAD/NAD(P)-binding domain"/>
    <property type="match status" value="1"/>
</dbReference>